<evidence type="ECO:0000313" key="3">
    <source>
        <dbReference type="Proteomes" id="UP000049127"/>
    </source>
</evidence>
<feature type="domain" description="N-acetyltransferase" evidence="1">
    <location>
        <begin position="33"/>
        <end position="177"/>
    </location>
</feature>
<dbReference type="SUPFAM" id="SSF55729">
    <property type="entry name" value="Acyl-CoA N-acyltransferases (Nat)"/>
    <property type="match status" value="1"/>
</dbReference>
<evidence type="ECO:0000259" key="1">
    <source>
        <dbReference type="PROSITE" id="PS51186"/>
    </source>
</evidence>
<dbReference type="AlphaFoldDB" id="A0A0C7R5I0"/>
<dbReference type="GO" id="GO:0016747">
    <property type="term" value="F:acyltransferase activity, transferring groups other than amino-acyl groups"/>
    <property type="evidence" value="ECO:0007669"/>
    <property type="project" value="InterPro"/>
</dbReference>
<proteinExistence type="predicted"/>
<dbReference type="OrthoDB" id="9785602at2"/>
<dbReference type="Gene3D" id="3.40.630.30">
    <property type="match status" value="1"/>
</dbReference>
<dbReference type="RefSeq" id="WP_055341724.1">
    <property type="nucleotide sequence ID" value="NZ_CDNI01000003.1"/>
</dbReference>
<keyword evidence="2" id="KW-0808">Transferase</keyword>
<reference evidence="2 3" key="1">
    <citation type="submission" date="2015-01" db="EMBL/GenBank/DDBJ databases">
        <authorList>
            <person name="Aslett A.Martin."/>
            <person name="De Silva Nishadi"/>
        </authorList>
    </citation>
    <scope>NUCLEOTIDE SEQUENCE [LARGE SCALE GENOMIC DNA]</scope>
    <source>
        <strain evidence="2 3">R28058</strain>
    </source>
</reference>
<sequence length="177" mass="21049">MENLYLHIPTFDELDYRQKILGQEDTMSYNKGYNLLTENYNNETGCIDFSKKYWDKWYAKWILESTDRYYAYIVESNTDDFVGEVCFYYEEEEKLYRIGIVIESVHRGKGYCSKGLIKLADVAFNEFNIKRLRNVIPLDRKYAIKGHKKAGFKEICIEKNEVTLDLSNEDYLGIKFI</sequence>
<dbReference type="InterPro" id="IPR016181">
    <property type="entry name" value="Acyl_CoA_acyltransferase"/>
</dbReference>
<gene>
    <name evidence="2" type="ORF">R28058_11021</name>
</gene>
<protein>
    <submittedName>
        <fullName evidence="2">N-acetyltransferase GCN5</fullName>
    </submittedName>
</protein>
<evidence type="ECO:0000313" key="2">
    <source>
        <dbReference type="EMBL" id="CEQ03369.1"/>
    </source>
</evidence>
<organism evidence="2 3">
    <name type="scientific">Paraclostridium sordellii</name>
    <name type="common">Clostridium sordellii</name>
    <dbReference type="NCBI Taxonomy" id="1505"/>
    <lineage>
        <taxon>Bacteria</taxon>
        <taxon>Bacillati</taxon>
        <taxon>Bacillota</taxon>
        <taxon>Clostridia</taxon>
        <taxon>Peptostreptococcales</taxon>
        <taxon>Peptostreptococcaceae</taxon>
        <taxon>Paraclostridium</taxon>
    </lineage>
</organism>
<dbReference type="Proteomes" id="UP000049127">
    <property type="component" value="Unassembled WGS sequence"/>
</dbReference>
<dbReference type="Pfam" id="PF13302">
    <property type="entry name" value="Acetyltransf_3"/>
    <property type="match status" value="1"/>
</dbReference>
<dbReference type="PROSITE" id="PS51186">
    <property type="entry name" value="GNAT"/>
    <property type="match status" value="1"/>
</dbReference>
<name>A0A0C7R5I0_PARSO</name>
<accession>A0A0C7R5I0</accession>
<dbReference type="InterPro" id="IPR000182">
    <property type="entry name" value="GNAT_dom"/>
</dbReference>
<dbReference type="EMBL" id="CEKZ01000003">
    <property type="protein sequence ID" value="CEQ03369.1"/>
    <property type="molecule type" value="Genomic_DNA"/>
</dbReference>